<reference evidence="2" key="1">
    <citation type="submission" date="2018-11" db="EMBL/GenBank/DDBJ databases">
        <authorList>
            <consortium name="Pathogen Informatics"/>
        </authorList>
    </citation>
    <scope>NUCLEOTIDE SEQUENCE</scope>
</reference>
<evidence type="ECO:0000313" key="2">
    <source>
        <dbReference type="EMBL" id="VEL39626.1"/>
    </source>
</evidence>
<keyword evidence="3" id="KW-1185">Reference proteome</keyword>
<protein>
    <submittedName>
        <fullName evidence="2">Uncharacterized protein</fullName>
    </submittedName>
</protein>
<sequence length="114" mass="11983">MFACAVPLSSSNEARMWEGGRANRPSSDACGQPHTLSPACPAPSHPTPRRPRQEWLSLATSHPPPVLSVSLSTPPPSKPSIPPTRLGDASGRPGPNYSSPSHNTATPDPRLHPA</sequence>
<evidence type="ECO:0000256" key="1">
    <source>
        <dbReference type="SAM" id="MobiDB-lite"/>
    </source>
</evidence>
<gene>
    <name evidence="2" type="ORF">PXEA_LOCUS33066</name>
</gene>
<evidence type="ECO:0000313" key="3">
    <source>
        <dbReference type="Proteomes" id="UP000784294"/>
    </source>
</evidence>
<feature type="compositionally biased region" description="Pro residues" evidence="1">
    <location>
        <begin position="73"/>
        <end position="82"/>
    </location>
</feature>
<feature type="region of interest" description="Disordered" evidence="1">
    <location>
        <begin position="1"/>
        <end position="114"/>
    </location>
</feature>
<proteinExistence type="predicted"/>
<name>A0A448XLT2_9PLAT</name>
<feature type="compositionally biased region" description="Polar residues" evidence="1">
    <location>
        <begin position="96"/>
        <end position="106"/>
    </location>
</feature>
<accession>A0A448XLT2</accession>
<dbReference type="AlphaFoldDB" id="A0A448XLT2"/>
<organism evidence="2 3">
    <name type="scientific">Protopolystoma xenopodis</name>
    <dbReference type="NCBI Taxonomy" id="117903"/>
    <lineage>
        <taxon>Eukaryota</taxon>
        <taxon>Metazoa</taxon>
        <taxon>Spiralia</taxon>
        <taxon>Lophotrochozoa</taxon>
        <taxon>Platyhelminthes</taxon>
        <taxon>Monogenea</taxon>
        <taxon>Polyopisthocotylea</taxon>
        <taxon>Polystomatidea</taxon>
        <taxon>Polystomatidae</taxon>
        <taxon>Protopolystoma</taxon>
    </lineage>
</organism>
<dbReference type="Proteomes" id="UP000784294">
    <property type="component" value="Unassembled WGS sequence"/>
</dbReference>
<dbReference type="EMBL" id="CAAALY010261979">
    <property type="protein sequence ID" value="VEL39626.1"/>
    <property type="molecule type" value="Genomic_DNA"/>
</dbReference>
<comment type="caution">
    <text evidence="2">The sequence shown here is derived from an EMBL/GenBank/DDBJ whole genome shotgun (WGS) entry which is preliminary data.</text>
</comment>